<dbReference type="InterPro" id="IPR036097">
    <property type="entry name" value="HisK_dim/P_sf"/>
</dbReference>
<evidence type="ECO:0000259" key="10">
    <source>
        <dbReference type="PROSITE" id="PS50112"/>
    </source>
</evidence>
<dbReference type="SUPFAM" id="SSF52172">
    <property type="entry name" value="CheY-like"/>
    <property type="match status" value="1"/>
</dbReference>
<feature type="domain" description="PAS" evidence="10">
    <location>
        <begin position="423"/>
        <end position="498"/>
    </location>
</feature>
<evidence type="ECO:0000259" key="8">
    <source>
        <dbReference type="PROSITE" id="PS50109"/>
    </source>
</evidence>
<protein>
    <recommendedName>
        <fullName evidence="2">histidine kinase</fullName>
        <ecNumber evidence="2">2.7.13.3</ecNumber>
    </recommendedName>
</protein>
<dbReference type="Pfam" id="PF00512">
    <property type="entry name" value="HisKA"/>
    <property type="match status" value="1"/>
</dbReference>
<dbReference type="EC" id="2.7.13.3" evidence="2"/>
<organism evidence="12 13">
    <name type="scientific">Lacihabitans lacunae</name>
    <dbReference type="NCBI Taxonomy" id="1028214"/>
    <lineage>
        <taxon>Bacteria</taxon>
        <taxon>Pseudomonadati</taxon>
        <taxon>Bacteroidota</taxon>
        <taxon>Cytophagia</taxon>
        <taxon>Cytophagales</taxon>
        <taxon>Leadbetterellaceae</taxon>
        <taxon>Lacihabitans</taxon>
    </lineage>
</organism>
<dbReference type="PROSITE" id="PS50112">
    <property type="entry name" value="PAS"/>
    <property type="match status" value="4"/>
</dbReference>
<evidence type="ECO:0000313" key="13">
    <source>
        <dbReference type="Proteomes" id="UP001595616"/>
    </source>
</evidence>
<dbReference type="SMART" id="SM00086">
    <property type="entry name" value="PAC"/>
    <property type="match status" value="4"/>
</dbReference>
<dbReference type="PANTHER" id="PTHR45339">
    <property type="entry name" value="HYBRID SIGNAL TRANSDUCTION HISTIDINE KINASE J"/>
    <property type="match status" value="1"/>
</dbReference>
<dbReference type="InterPro" id="IPR000014">
    <property type="entry name" value="PAS"/>
</dbReference>
<dbReference type="InterPro" id="IPR035965">
    <property type="entry name" value="PAS-like_dom_sf"/>
</dbReference>
<dbReference type="InterPro" id="IPR005467">
    <property type="entry name" value="His_kinase_dom"/>
</dbReference>
<feature type="domain" description="PAC" evidence="11">
    <location>
        <begin position="497"/>
        <end position="549"/>
    </location>
</feature>
<feature type="domain" description="Histidine kinase" evidence="8">
    <location>
        <begin position="710"/>
        <end position="931"/>
    </location>
</feature>
<dbReference type="InterPro" id="IPR001789">
    <property type="entry name" value="Sig_transdc_resp-reg_receiver"/>
</dbReference>
<dbReference type="PANTHER" id="PTHR45339:SF1">
    <property type="entry name" value="HYBRID SIGNAL TRANSDUCTION HISTIDINE KINASE J"/>
    <property type="match status" value="1"/>
</dbReference>
<evidence type="ECO:0000256" key="5">
    <source>
        <dbReference type="ARBA" id="ARBA00022777"/>
    </source>
</evidence>
<dbReference type="NCBIfam" id="TIGR00229">
    <property type="entry name" value="sensory_box"/>
    <property type="match status" value="4"/>
</dbReference>
<keyword evidence="4" id="KW-0808">Transferase</keyword>
<accession>A0ABV7YRG9</accession>
<dbReference type="SUPFAM" id="SSF55785">
    <property type="entry name" value="PYP-like sensor domain (PAS domain)"/>
    <property type="match status" value="4"/>
</dbReference>
<dbReference type="RefSeq" id="WP_379834033.1">
    <property type="nucleotide sequence ID" value="NZ_JBHRYQ010000001.1"/>
</dbReference>
<gene>
    <name evidence="12" type="ORF">ACFOOI_01115</name>
</gene>
<dbReference type="SMART" id="SM00388">
    <property type="entry name" value="HisKA"/>
    <property type="match status" value="1"/>
</dbReference>
<dbReference type="Proteomes" id="UP001595616">
    <property type="component" value="Unassembled WGS sequence"/>
</dbReference>
<dbReference type="SMART" id="SM00448">
    <property type="entry name" value="REC"/>
    <property type="match status" value="1"/>
</dbReference>
<dbReference type="Gene3D" id="3.30.450.40">
    <property type="match status" value="1"/>
</dbReference>
<dbReference type="CDD" id="cd00130">
    <property type="entry name" value="PAS"/>
    <property type="match status" value="4"/>
</dbReference>
<feature type="domain" description="Response regulatory" evidence="9">
    <location>
        <begin position="954"/>
        <end position="1069"/>
    </location>
</feature>
<dbReference type="CDD" id="cd16922">
    <property type="entry name" value="HATPase_EvgS-ArcB-TorS-like"/>
    <property type="match status" value="1"/>
</dbReference>
<dbReference type="InterPro" id="IPR036890">
    <property type="entry name" value="HATPase_C_sf"/>
</dbReference>
<dbReference type="InterPro" id="IPR000700">
    <property type="entry name" value="PAS-assoc_C"/>
</dbReference>
<dbReference type="CDD" id="cd00082">
    <property type="entry name" value="HisKA"/>
    <property type="match status" value="1"/>
</dbReference>
<dbReference type="Pfam" id="PF02518">
    <property type="entry name" value="HATPase_c"/>
    <property type="match status" value="1"/>
</dbReference>
<dbReference type="InterPro" id="IPR004358">
    <property type="entry name" value="Sig_transdc_His_kin-like_C"/>
</dbReference>
<evidence type="ECO:0000256" key="1">
    <source>
        <dbReference type="ARBA" id="ARBA00000085"/>
    </source>
</evidence>
<dbReference type="PRINTS" id="PR00344">
    <property type="entry name" value="BCTRLSENSOR"/>
</dbReference>
<dbReference type="Gene3D" id="3.30.450.20">
    <property type="entry name" value="PAS domain"/>
    <property type="match status" value="4"/>
</dbReference>
<feature type="domain" description="PAC" evidence="11">
    <location>
        <begin position="640"/>
        <end position="692"/>
    </location>
</feature>
<dbReference type="PROSITE" id="PS50113">
    <property type="entry name" value="PAC"/>
    <property type="match status" value="3"/>
</dbReference>
<dbReference type="InterPro" id="IPR003661">
    <property type="entry name" value="HisK_dim/P_dom"/>
</dbReference>
<dbReference type="PROSITE" id="PS50110">
    <property type="entry name" value="RESPONSE_REGULATORY"/>
    <property type="match status" value="1"/>
</dbReference>
<evidence type="ECO:0000256" key="2">
    <source>
        <dbReference type="ARBA" id="ARBA00012438"/>
    </source>
</evidence>
<feature type="domain" description="PAS" evidence="10">
    <location>
        <begin position="305"/>
        <end position="370"/>
    </location>
</feature>
<comment type="caution">
    <text evidence="12">The sequence shown here is derived from an EMBL/GenBank/DDBJ whole genome shotgun (WGS) entry which is preliminary data.</text>
</comment>
<evidence type="ECO:0000259" key="9">
    <source>
        <dbReference type="PROSITE" id="PS50110"/>
    </source>
</evidence>
<evidence type="ECO:0000313" key="12">
    <source>
        <dbReference type="EMBL" id="MFC3809239.1"/>
    </source>
</evidence>
<dbReference type="Gene3D" id="1.10.287.130">
    <property type="match status" value="1"/>
</dbReference>
<reference evidence="13" key="1">
    <citation type="journal article" date="2019" name="Int. J. Syst. Evol. Microbiol.">
        <title>The Global Catalogue of Microorganisms (GCM) 10K type strain sequencing project: providing services to taxonomists for standard genome sequencing and annotation.</title>
        <authorList>
            <consortium name="The Broad Institute Genomics Platform"/>
            <consortium name="The Broad Institute Genome Sequencing Center for Infectious Disease"/>
            <person name="Wu L."/>
            <person name="Ma J."/>
        </authorList>
    </citation>
    <scope>NUCLEOTIDE SEQUENCE [LARGE SCALE GENOMIC DNA]</scope>
    <source>
        <strain evidence="13">CECT 7956</strain>
    </source>
</reference>
<feature type="domain" description="PAS" evidence="10">
    <location>
        <begin position="187"/>
        <end position="244"/>
    </location>
</feature>
<dbReference type="InterPro" id="IPR003594">
    <property type="entry name" value="HATPase_dom"/>
</dbReference>
<keyword evidence="3 7" id="KW-0597">Phosphoprotein</keyword>
<evidence type="ECO:0000256" key="7">
    <source>
        <dbReference type="PROSITE-ProRule" id="PRU00169"/>
    </source>
</evidence>
<dbReference type="InterPro" id="IPR011006">
    <property type="entry name" value="CheY-like_superfamily"/>
</dbReference>
<dbReference type="InterPro" id="IPR013655">
    <property type="entry name" value="PAS_fold_3"/>
</dbReference>
<dbReference type="EMBL" id="JBHRYQ010000001">
    <property type="protein sequence ID" value="MFC3809239.1"/>
    <property type="molecule type" value="Genomic_DNA"/>
</dbReference>
<dbReference type="Pfam" id="PF08447">
    <property type="entry name" value="PAS_3"/>
    <property type="match status" value="1"/>
</dbReference>
<name>A0ABV7YRG9_9BACT</name>
<dbReference type="SMART" id="SM00387">
    <property type="entry name" value="HATPase_c"/>
    <property type="match status" value="1"/>
</dbReference>
<evidence type="ECO:0000259" key="11">
    <source>
        <dbReference type="PROSITE" id="PS50113"/>
    </source>
</evidence>
<evidence type="ECO:0000256" key="3">
    <source>
        <dbReference type="ARBA" id="ARBA00022553"/>
    </source>
</evidence>
<dbReference type="Gene3D" id="3.30.565.10">
    <property type="entry name" value="Histidine kinase-like ATPase, C-terminal domain"/>
    <property type="match status" value="1"/>
</dbReference>
<dbReference type="Pfam" id="PF13426">
    <property type="entry name" value="PAS_9"/>
    <property type="match status" value="3"/>
</dbReference>
<dbReference type="Pfam" id="PF00072">
    <property type="entry name" value="Response_reg"/>
    <property type="match status" value="1"/>
</dbReference>
<dbReference type="SUPFAM" id="SSF55874">
    <property type="entry name" value="ATPase domain of HSP90 chaperone/DNA topoisomerase II/histidine kinase"/>
    <property type="match status" value="1"/>
</dbReference>
<dbReference type="Pfam" id="PF01590">
    <property type="entry name" value="GAF"/>
    <property type="match status" value="1"/>
</dbReference>
<dbReference type="Gene3D" id="3.40.50.2300">
    <property type="match status" value="1"/>
</dbReference>
<keyword evidence="5" id="KW-0418">Kinase</keyword>
<feature type="domain" description="PAS" evidence="10">
    <location>
        <begin position="557"/>
        <end position="621"/>
    </location>
</feature>
<dbReference type="SUPFAM" id="SSF55781">
    <property type="entry name" value="GAF domain-like"/>
    <property type="match status" value="1"/>
</dbReference>
<feature type="domain" description="PAC" evidence="11">
    <location>
        <begin position="257"/>
        <end position="311"/>
    </location>
</feature>
<keyword evidence="13" id="KW-1185">Reference proteome</keyword>
<evidence type="ECO:0000256" key="4">
    <source>
        <dbReference type="ARBA" id="ARBA00022679"/>
    </source>
</evidence>
<dbReference type="SUPFAM" id="SSF47384">
    <property type="entry name" value="Homodimeric domain of signal transducing histidine kinase"/>
    <property type="match status" value="1"/>
</dbReference>
<dbReference type="PROSITE" id="PS50109">
    <property type="entry name" value="HIS_KIN"/>
    <property type="match status" value="1"/>
</dbReference>
<dbReference type="CDD" id="cd17546">
    <property type="entry name" value="REC_hyHK_CKI1_RcsC-like"/>
    <property type="match status" value="1"/>
</dbReference>
<dbReference type="InterPro" id="IPR029016">
    <property type="entry name" value="GAF-like_dom_sf"/>
</dbReference>
<dbReference type="SMART" id="SM00091">
    <property type="entry name" value="PAS"/>
    <property type="match status" value="4"/>
</dbReference>
<comment type="catalytic activity">
    <reaction evidence="1">
        <text>ATP + protein L-histidine = ADP + protein N-phospho-L-histidine.</text>
        <dbReference type="EC" id="2.7.13.3"/>
    </reaction>
</comment>
<dbReference type="InterPro" id="IPR001610">
    <property type="entry name" value="PAC"/>
</dbReference>
<evidence type="ECO:0000256" key="6">
    <source>
        <dbReference type="ARBA" id="ARBA00023012"/>
    </source>
</evidence>
<feature type="modified residue" description="4-aspartylphosphate" evidence="7">
    <location>
        <position position="1003"/>
    </location>
</feature>
<proteinExistence type="predicted"/>
<dbReference type="InterPro" id="IPR003018">
    <property type="entry name" value="GAF"/>
</dbReference>
<sequence length="1072" mass="121925">MVITKNLIPENEQQRLQALRDYNILDTFPEGKFDDITKLISQICEVPIAYISLIDANRQWFKSRVGLRFEELPRDVSFSQYTLLGEDIFEVCDTHESEIFRDNQLVLNSPYIRFYAGMPLTTPEGYNIGALVVVDEVPKKLTDVQRLALNTLAKHVITHLELRKKNSELLDEVYALSETAIENVTSELNSYKIALDETAGVIISDKNGLITFVNEETCRASKYSREELIGKDSTIFDSGFHPDDFFANLWETIMQGKIWKGKINNQAKDGTYYWSDTIVVPFLDKNNEPLKFISIKRDITKQIFEENRLDKFFDLSIDYFCLANTKGYFEKISNVFSKELGFSNDELLSRPFFDFIHEEDLEKTQLEIQNLGLGIPTINFETRFKCKDGSYKLLSWHASADKESGMLYATARDISLMRAIDEENKRLSLVAKKTDNIVIITDKYRKVEWVNKACETKTGYTLEEFIGTSPGKLVQYEDTDPQTINKIRECLEQNIPFKGEIKNRSKNGTKYWLELGISPVFNEEGEVKNFISIGSDITEKKEKILQINTLMETQIAIFNGVSHAVMFTSLTGKIVRTNKACLNLLGYTEAEILNNMNLTDFHLQEEIYTRANELTKELNREITPDFMTLAAKTCEKEGAEANEWTYVTKSGKHIPVWVSITCIKNTKGEPIGFFSAAEDYTQKKQAELDLLNAKNMAVQAAEVKDSFLANMSHEIRTPLNAIIGFTELLTQQDLPDTICEYVDHIHVAGDNLLNIINDILDTSKIESGQLVIESQPFSLKVTLKHVYDLLKNKATNKNLDFNLLLDADMPEYVMGDKGRLNQIMMNLAGNSLKFTEEGEVTISVKKVEEAEETVSLRFSVKDTGIGIPEDKQVAIFERFRQAEESTTRKFGGTGLGLNIVKQLIELQKGEIQVNSTLGKGSEFFFVLTFPKVKSEVEARQTESFKPTKPSRSLSVLLCEDNRMNQLLAAKVIENFGFELDIANNGQEGIDLLVKKKYDLVLMDLQMPVKDGYQATTFIRQELKMDIPIIAMTAHSLVGEQTKCFDLGMNAYVAKPFKQKELIDKIKEVCDLT</sequence>
<keyword evidence="6" id="KW-0902">Two-component regulatory system</keyword>